<comment type="caution">
    <text evidence="2">The sequence shown here is derived from an EMBL/GenBank/DDBJ whole genome shotgun (WGS) entry which is preliminary data.</text>
</comment>
<keyword evidence="3" id="KW-1185">Reference proteome</keyword>
<protein>
    <submittedName>
        <fullName evidence="2">Uncharacterized protein</fullName>
    </submittedName>
</protein>
<dbReference type="Proteomes" id="UP000829196">
    <property type="component" value="Unassembled WGS sequence"/>
</dbReference>
<proteinExistence type="predicted"/>
<dbReference type="AlphaFoldDB" id="A0A8T3A5Z1"/>
<evidence type="ECO:0000256" key="1">
    <source>
        <dbReference type="SAM" id="Phobius"/>
    </source>
</evidence>
<keyword evidence="1" id="KW-0812">Transmembrane</keyword>
<name>A0A8T3A5Z1_DENNO</name>
<sequence length="103" mass="10948">MGPAAPRGGNLVWEQLDGFQIGCMMSVVENGEKEDGEEEVSPAAKGGVVADGLDGLGRRVLGKTRKSGMTGISHESRTLPMTGIGLLSTYKSLLLFVLIMRRN</sequence>
<gene>
    <name evidence="2" type="ORF">KFK09_025910</name>
</gene>
<feature type="transmembrane region" description="Helical" evidence="1">
    <location>
        <begin position="79"/>
        <end position="100"/>
    </location>
</feature>
<keyword evidence="1" id="KW-0472">Membrane</keyword>
<dbReference type="EMBL" id="JAGYWB010000018">
    <property type="protein sequence ID" value="KAI0491650.1"/>
    <property type="molecule type" value="Genomic_DNA"/>
</dbReference>
<organism evidence="2 3">
    <name type="scientific">Dendrobium nobile</name>
    <name type="common">Orchid</name>
    <dbReference type="NCBI Taxonomy" id="94219"/>
    <lineage>
        <taxon>Eukaryota</taxon>
        <taxon>Viridiplantae</taxon>
        <taxon>Streptophyta</taxon>
        <taxon>Embryophyta</taxon>
        <taxon>Tracheophyta</taxon>
        <taxon>Spermatophyta</taxon>
        <taxon>Magnoliopsida</taxon>
        <taxon>Liliopsida</taxon>
        <taxon>Asparagales</taxon>
        <taxon>Orchidaceae</taxon>
        <taxon>Epidendroideae</taxon>
        <taxon>Malaxideae</taxon>
        <taxon>Dendrobiinae</taxon>
        <taxon>Dendrobium</taxon>
    </lineage>
</organism>
<reference evidence="2" key="1">
    <citation type="journal article" date="2022" name="Front. Genet.">
        <title>Chromosome-Scale Assembly of the Dendrobium nobile Genome Provides Insights Into the Molecular Mechanism of the Biosynthesis of the Medicinal Active Ingredient of Dendrobium.</title>
        <authorList>
            <person name="Xu Q."/>
            <person name="Niu S.-C."/>
            <person name="Li K.-L."/>
            <person name="Zheng P.-J."/>
            <person name="Zhang X.-J."/>
            <person name="Jia Y."/>
            <person name="Liu Y."/>
            <person name="Niu Y.-X."/>
            <person name="Yu L.-H."/>
            <person name="Chen D.-F."/>
            <person name="Zhang G.-Q."/>
        </authorList>
    </citation>
    <scope>NUCLEOTIDE SEQUENCE</scope>
    <source>
        <tissue evidence="2">Leaf</tissue>
    </source>
</reference>
<evidence type="ECO:0000313" key="3">
    <source>
        <dbReference type="Proteomes" id="UP000829196"/>
    </source>
</evidence>
<accession>A0A8T3A5Z1</accession>
<keyword evidence="1" id="KW-1133">Transmembrane helix</keyword>
<evidence type="ECO:0000313" key="2">
    <source>
        <dbReference type="EMBL" id="KAI0491650.1"/>
    </source>
</evidence>